<gene>
    <name evidence="3" type="ORF">FE251_14595</name>
</gene>
<dbReference type="PROSITE" id="PS50206">
    <property type="entry name" value="RHODANESE_3"/>
    <property type="match status" value="1"/>
</dbReference>
<dbReference type="Pfam" id="PF00581">
    <property type="entry name" value="Rhodanese"/>
    <property type="match status" value="1"/>
</dbReference>
<dbReference type="InterPro" id="IPR036873">
    <property type="entry name" value="Rhodanese-like_dom_sf"/>
</dbReference>
<feature type="domain" description="Rhodanese" evidence="2">
    <location>
        <begin position="41"/>
        <end position="138"/>
    </location>
</feature>
<proteinExistence type="predicted"/>
<dbReference type="InterPro" id="IPR001763">
    <property type="entry name" value="Rhodanese-like_dom"/>
</dbReference>
<dbReference type="SMART" id="SM00450">
    <property type="entry name" value="RHOD"/>
    <property type="match status" value="1"/>
</dbReference>
<feature type="region of interest" description="Disordered" evidence="1">
    <location>
        <begin position="1"/>
        <end position="20"/>
    </location>
</feature>
<evidence type="ECO:0000259" key="2">
    <source>
        <dbReference type="PROSITE" id="PS50206"/>
    </source>
</evidence>
<organism evidence="3 4">
    <name type="scientific">Georgenia wutianyii</name>
    <dbReference type="NCBI Taxonomy" id="2585135"/>
    <lineage>
        <taxon>Bacteria</taxon>
        <taxon>Bacillati</taxon>
        <taxon>Actinomycetota</taxon>
        <taxon>Actinomycetes</taxon>
        <taxon>Micrococcales</taxon>
        <taxon>Bogoriellaceae</taxon>
        <taxon>Georgenia</taxon>
    </lineage>
</organism>
<accession>A0ABX5VTT1</accession>
<dbReference type="Gene3D" id="3.40.250.10">
    <property type="entry name" value="Rhodanese-like domain"/>
    <property type="match status" value="1"/>
</dbReference>
<dbReference type="PANTHER" id="PTHR44086">
    <property type="entry name" value="THIOSULFATE SULFURTRANSFERASE RDL2, MITOCHONDRIAL-RELATED"/>
    <property type="match status" value="1"/>
</dbReference>
<protein>
    <submittedName>
        <fullName evidence="3">Rhodanese-like domain-containing protein</fullName>
    </submittedName>
</protein>
<dbReference type="SUPFAM" id="SSF52821">
    <property type="entry name" value="Rhodanese/Cell cycle control phosphatase"/>
    <property type="match status" value="1"/>
</dbReference>
<evidence type="ECO:0000256" key="1">
    <source>
        <dbReference type="SAM" id="MobiDB-lite"/>
    </source>
</evidence>
<evidence type="ECO:0000313" key="3">
    <source>
        <dbReference type="EMBL" id="QDB80465.1"/>
    </source>
</evidence>
<evidence type="ECO:0000313" key="4">
    <source>
        <dbReference type="Proteomes" id="UP000313948"/>
    </source>
</evidence>
<keyword evidence="4" id="KW-1185">Reference proteome</keyword>
<dbReference type="PANTHER" id="PTHR44086:SF13">
    <property type="entry name" value="THIOSULFATE SULFURTRANSFERASE PSPE"/>
    <property type="match status" value="1"/>
</dbReference>
<sequence length="139" mass="14837">MLREPGDSRQERPVAKSAKDMVARARAKVENLDPAAVAAELERGAVLVDLRDHPELAAAGRIPGSVHVPRGMLEFRADPTSPYHDEALDPTKRVVLHCASGGRSALAAATLQEMGYAHVAHLDGGFAAWAEEGRPVETV</sequence>
<reference evidence="3 4" key="1">
    <citation type="submission" date="2019-05" db="EMBL/GenBank/DDBJ databases">
        <title>Georgenia *** sp. nov., and Georgenia *** sp. nov., isolated from the intestinal contents of plateau pika (Ochotona curzoniae) in the Qinghai-Tibet plateau of China.</title>
        <authorList>
            <person name="Tian Z."/>
        </authorList>
    </citation>
    <scope>NUCLEOTIDE SEQUENCE [LARGE SCALE GENOMIC DNA]</scope>
    <source>
        <strain evidence="3 4">Z294</strain>
    </source>
</reference>
<name>A0ABX5VTT1_9MICO</name>
<dbReference type="Proteomes" id="UP000313948">
    <property type="component" value="Chromosome"/>
</dbReference>
<dbReference type="EMBL" id="CP040899">
    <property type="protein sequence ID" value="QDB80465.1"/>
    <property type="molecule type" value="Genomic_DNA"/>
</dbReference>
<dbReference type="CDD" id="cd01447">
    <property type="entry name" value="Polysulfide_ST"/>
    <property type="match status" value="1"/>
</dbReference>